<dbReference type="STRING" id="1314781.A0A165GXE1"/>
<dbReference type="PROSITE" id="PS51186">
    <property type="entry name" value="GNAT"/>
    <property type="match status" value="1"/>
</dbReference>
<dbReference type="InterPro" id="IPR022677">
    <property type="entry name" value="NMT_C"/>
</dbReference>
<dbReference type="SUPFAM" id="SSF55729">
    <property type="entry name" value="Acyl-CoA N-acyltransferases (Nat)"/>
    <property type="match status" value="2"/>
</dbReference>
<dbReference type="Pfam" id="PF02799">
    <property type="entry name" value="NMT_C"/>
    <property type="match status" value="1"/>
</dbReference>
<dbReference type="InterPro" id="IPR000903">
    <property type="entry name" value="NMT"/>
</dbReference>
<dbReference type="InterPro" id="IPR022676">
    <property type="entry name" value="NMT_N"/>
</dbReference>
<comment type="catalytic activity">
    <reaction evidence="6">
        <text>N-terminal glycyl-[protein] + tetradecanoyl-CoA = N-tetradecanoylglycyl-[protein] + CoA + H(+)</text>
        <dbReference type="Rhea" id="RHEA:15521"/>
        <dbReference type="Rhea" id="RHEA-COMP:12666"/>
        <dbReference type="Rhea" id="RHEA-COMP:12667"/>
        <dbReference type="ChEBI" id="CHEBI:15378"/>
        <dbReference type="ChEBI" id="CHEBI:57287"/>
        <dbReference type="ChEBI" id="CHEBI:57385"/>
        <dbReference type="ChEBI" id="CHEBI:64723"/>
        <dbReference type="ChEBI" id="CHEBI:133050"/>
        <dbReference type="EC" id="2.3.1.97"/>
    </reaction>
</comment>
<dbReference type="EC" id="2.3.1.97" evidence="2 6"/>
<dbReference type="Gene3D" id="3.40.630.30">
    <property type="match status" value="2"/>
</dbReference>
<evidence type="ECO:0000256" key="8">
    <source>
        <dbReference type="SAM" id="MobiDB-lite"/>
    </source>
</evidence>
<dbReference type="AlphaFoldDB" id="A0A165GXE1"/>
<dbReference type="InParanoid" id="A0A165GXE1"/>
<dbReference type="InterPro" id="IPR016181">
    <property type="entry name" value="Acyl_CoA_acyltransferase"/>
</dbReference>
<dbReference type="PIRSF" id="PIRSF015892">
    <property type="entry name" value="N-myristl_transf"/>
    <property type="match status" value="1"/>
</dbReference>
<dbReference type="OrthoDB" id="60315at2759"/>
<evidence type="ECO:0000313" key="11">
    <source>
        <dbReference type="Proteomes" id="UP000077266"/>
    </source>
</evidence>
<feature type="region of interest" description="Disordered" evidence="8">
    <location>
        <begin position="1"/>
        <end position="52"/>
    </location>
</feature>
<evidence type="ECO:0000256" key="5">
    <source>
        <dbReference type="ARBA" id="ARBA00023315"/>
    </source>
</evidence>
<evidence type="ECO:0000259" key="9">
    <source>
        <dbReference type="PROSITE" id="PS51186"/>
    </source>
</evidence>
<comment type="function">
    <text evidence="6">Adds a myristoyl group to the N-terminal glycine residue of certain cellular proteins.</text>
</comment>
<feature type="domain" description="N-acetyltransferase" evidence="9">
    <location>
        <begin position="79"/>
        <end position="244"/>
    </location>
</feature>
<comment type="similarity">
    <text evidence="1 7">Belongs to the NMT family.</text>
</comment>
<dbReference type="InterPro" id="IPR000182">
    <property type="entry name" value="GNAT_dom"/>
</dbReference>
<dbReference type="GO" id="GO:0004379">
    <property type="term" value="F:glycylpeptide N-tetradecanoyltransferase activity"/>
    <property type="evidence" value="ECO:0007669"/>
    <property type="project" value="UniProtKB-EC"/>
</dbReference>
<name>A0A165GXE1_EXIGL</name>
<proteinExistence type="inferred from homology"/>
<evidence type="ECO:0000256" key="2">
    <source>
        <dbReference type="ARBA" id="ARBA00012923"/>
    </source>
</evidence>
<reference evidence="10 11" key="1">
    <citation type="journal article" date="2016" name="Mol. Biol. Evol.">
        <title>Comparative Genomics of Early-Diverging Mushroom-Forming Fungi Provides Insights into the Origins of Lignocellulose Decay Capabilities.</title>
        <authorList>
            <person name="Nagy L.G."/>
            <person name="Riley R."/>
            <person name="Tritt A."/>
            <person name="Adam C."/>
            <person name="Daum C."/>
            <person name="Floudas D."/>
            <person name="Sun H."/>
            <person name="Yadav J.S."/>
            <person name="Pangilinan J."/>
            <person name="Larsson K.H."/>
            <person name="Matsuura K."/>
            <person name="Barry K."/>
            <person name="Labutti K."/>
            <person name="Kuo R."/>
            <person name="Ohm R.A."/>
            <person name="Bhattacharya S.S."/>
            <person name="Shirouzu T."/>
            <person name="Yoshinaga Y."/>
            <person name="Martin F.M."/>
            <person name="Grigoriev I.V."/>
            <person name="Hibbett D.S."/>
        </authorList>
    </citation>
    <scope>NUCLEOTIDE SEQUENCE [LARGE SCALE GENOMIC DNA]</scope>
    <source>
        <strain evidence="10 11">HHB12029</strain>
    </source>
</reference>
<evidence type="ECO:0000256" key="3">
    <source>
        <dbReference type="ARBA" id="ARBA00022240"/>
    </source>
</evidence>
<dbReference type="PANTHER" id="PTHR11377">
    <property type="entry name" value="N-MYRISTOYL TRANSFERASE"/>
    <property type="match status" value="1"/>
</dbReference>
<dbReference type="PANTHER" id="PTHR11377:SF5">
    <property type="entry name" value="GLYCYLPEPTIDE N-TETRADECANOYLTRANSFERASE"/>
    <property type="match status" value="1"/>
</dbReference>
<evidence type="ECO:0000256" key="7">
    <source>
        <dbReference type="RuleBase" id="RU004178"/>
    </source>
</evidence>
<sequence length="446" mass="49968">MSREPESEPVPVPAPTPDEDDDDAASVDTDISFEPLADADEFEEGPLEPPVPASQVPLEPAPIPVEGLQWADVDLNDAGQMDELQKFLFLNYIEDEDEEFRFDYAKECLTWALLPPGYHPDWHVALRSSSTHELLGFVAGVPLTLRLRGVILKTCEINFLCTHRAHRKQRLAPTLLAELTRRARQRGVEQNFYSAGSVLPRVLSEVRYYHRPLNWTKLHAINFTFLPSSRTIEEMETLHALPHPPSHTGLRPMTRADIPAVRELWARYSERFTLAPVWETDEVFAHVLLGSGLEGEERVVWSYVVENTDETTHDITDFISFYGLSTSALKAQSSESADAVKVMEGAYLSYYASSLAEDEEALGKRLKGLVKDVLVLAKDAGFDVLNCMTVMDNCLFLDEEGRKELMFASGTGILKWYLDNYRARPLAGMYATADASAGRGIGMVMI</sequence>
<dbReference type="Proteomes" id="UP000077266">
    <property type="component" value="Unassembled WGS sequence"/>
</dbReference>
<dbReference type="EMBL" id="KV426034">
    <property type="protein sequence ID" value="KZV91134.1"/>
    <property type="molecule type" value="Genomic_DNA"/>
</dbReference>
<evidence type="ECO:0000313" key="10">
    <source>
        <dbReference type="EMBL" id="KZV91134.1"/>
    </source>
</evidence>
<keyword evidence="5 6" id="KW-0012">Acyltransferase</keyword>
<dbReference type="GO" id="GO:0005737">
    <property type="term" value="C:cytoplasm"/>
    <property type="evidence" value="ECO:0007669"/>
    <property type="project" value="TreeGrafter"/>
</dbReference>
<keyword evidence="4 6" id="KW-0808">Transferase</keyword>
<evidence type="ECO:0000256" key="6">
    <source>
        <dbReference type="RuleBase" id="RU000586"/>
    </source>
</evidence>
<keyword evidence="11" id="KW-1185">Reference proteome</keyword>
<evidence type="ECO:0000256" key="4">
    <source>
        <dbReference type="ARBA" id="ARBA00022679"/>
    </source>
</evidence>
<dbReference type="Pfam" id="PF01233">
    <property type="entry name" value="NMT"/>
    <property type="match status" value="1"/>
</dbReference>
<evidence type="ECO:0000256" key="1">
    <source>
        <dbReference type="ARBA" id="ARBA00009469"/>
    </source>
</evidence>
<organism evidence="10 11">
    <name type="scientific">Exidia glandulosa HHB12029</name>
    <dbReference type="NCBI Taxonomy" id="1314781"/>
    <lineage>
        <taxon>Eukaryota</taxon>
        <taxon>Fungi</taxon>
        <taxon>Dikarya</taxon>
        <taxon>Basidiomycota</taxon>
        <taxon>Agaricomycotina</taxon>
        <taxon>Agaricomycetes</taxon>
        <taxon>Auriculariales</taxon>
        <taxon>Exidiaceae</taxon>
        <taxon>Exidia</taxon>
    </lineage>
</organism>
<feature type="compositionally biased region" description="Acidic residues" evidence="8">
    <location>
        <begin position="37"/>
        <end position="46"/>
    </location>
</feature>
<accession>A0A165GXE1</accession>
<gene>
    <name evidence="10" type="ORF">EXIGLDRAFT_719676</name>
</gene>
<dbReference type="CDD" id="cd04301">
    <property type="entry name" value="NAT_SF"/>
    <property type="match status" value="1"/>
</dbReference>
<protein>
    <recommendedName>
        <fullName evidence="3 6">Glycylpeptide N-tetradecanoyltransferase</fullName>
        <ecNumber evidence="2 6">2.3.1.97</ecNumber>
    </recommendedName>
</protein>